<keyword evidence="1" id="KW-0238">DNA-binding</keyword>
<reference evidence="1 2" key="1">
    <citation type="submission" date="2018-01" db="EMBL/GenBank/DDBJ databases">
        <title>Cryobacterium sp. nov., from glaciers in China.</title>
        <authorList>
            <person name="Liu Q."/>
            <person name="Xin Y.-H."/>
        </authorList>
    </citation>
    <scope>NUCLEOTIDE SEQUENCE [LARGE SCALE GENOMIC DNA]</scope>
    <source>
        <strain evidence="1 2">TMB1-8</strain>
    </source>
</reference>
<organism evidence="1 2">
    <name type="scientific">Cryobacterium zongtaii</name>
    <dbReference type="NCBI Taxonomy" id="1259217"/>
    <lineage>
        <taxon>Bacteria</taxon>
        <taxon>Bacillati</taxon>
        <taxon>Actinomycetota</taxon>
        <taxon>Actinomycetes</taxon>
        <taxon>Micrococcales</taxon>
        <taxon>Microbacteriaceae</taxon>
        <taxon>Cryobacterium</taxon>
    </lineage>
</organism>
<dbReference type="EMBL" id="PPXF01000022">
    <property type="protein sequence ID" value="POH69369.1"/>
    <property type="molecule type" value="Genomic_DNA"/>
</dbReference>
<dbReference type="AlphaFoldDB" id="A0A2S3ZLF3"/>
<proteinExistence type="predicted"/>
<comment type="caution">
    <text evidence="1">The sequence shown here is derived from an EMBL/GenBank/DDBJ whole genome shotgun (WGS) entry which is preliminary data.</text>
</comment>
<evidence type="ECO:0000313" key="1">
    <source>
        <dbReference type="EMBL" id="POH69369.1"/>
    </source>
</evidence>
<sequence>MATGSPVVLTPEAVHAKTGVAVQTLSNWRVLRNKGTKPAPGPKPFKIGRMVRYFEADVDAWIEEQAKAS</sequence>
<protein>
    <submittedName>
        <fullName evidence="1">DNA-binding protein</fullName>
    </submittedName>
</protein>
<dbReference type="OrthoDB" id="3267842at2"/>
<accession>A0A2S3ZLF3</accession>
<dbReference type="GO" id="GO:0003677">
    <property type="term" value="F:DNA binding"/>
    <property type="evidence" value="ECO:0007669"/>
    <property type="project" value="UniProtKB-KW"/>
</dbReference>
<dbReference type="Proteomes" id="UP000237104">
    <property type="component" value="Unassembled WGS sequence"/>
</dbReference>
<name>A0A2S3ZLF3_9MICO</name>
<evidence type="ECO:0000313" key="2">
    <source>
        <dbReference type="Proteomes" id="UP000237104"/>
    </source>
</evidence>
<gene>
    <name evidence="1" type="ORF">C3B59_05625</name>
</gene>